<gene>
    <name evidence="2" type="ORF">OEA41_002709</name>
</gene>
<keyword evidence="3" id="KW-1185">Reference proteome</keyword>
<sequence length="130" mass="12513">MVLPTSVYGGGGGGGGGSPTAGGPGGVSATDTGPLPSSKGTVNSGNATLGSGKVTLPAGCESKNGLGIRWLLDTGVSLTAITSALGGAKPCWDGYYAQITSSIWDGSQLLGKVAEVKAGGLPYPIFVASV</sequence>
<dbReference type="EMBL" id="JASNWA010000008">
    <property type="protein sequence ID" value="KAK3170628.1"/>
    <property type="molecule type" value="Genomic_DNA"/>
</dbReference>
<comment type="caution">
    <text evidence="2">The sequence shown here is derived from an EMBL/GenBank/DDBJ whole genome shotgun (WGS) entry which is preliminary data.</text>
</comment>
<feature type="compositionally biased region" description="Gly residues" evidence="1">
    <location>
        <begin position="8"/>
        <end position="26"/>
    </location>
</feature>
<reference evidence="2" key="1">
    <citation type="submission" date="2022-11" db="EMBL/GenBank/DDBJ databases">
        <title>Chromosomal genome sequence assembly and mating type (MAT) locus characterization of the leprose asexual lichenized fungus Lepraria neglecta (Nyl.) Erichsen.</title>
        <authorList>
            <person name="Allen J.L."/>
            <person name="Pfeffer B."/>
        </authorList>
    </citation>
    <scope>NUCLEOTIDE SEQUENCE</scope>
    <source>
        <strain evidence="2">Allen 5258</strain>
    </source>
</reference>
<organism evidence="2 3">
    <name type="scientific">Lepraria neglecta</name>
    <dbReference type="NCBI Taxonomy" id="209136"/>
    <lineage>
        <taxon>Eukaryota</taxon>
        <taxon>Fungi</taxon>
        <taxon>Dikarya</taxon>
        <taxon>Ascomycota</taxon>
        <taxon>Pezizomycotina</taxon>
        <taxon>Lecanoromycetes</taxon>
        <taxon>OSLEUM clade</taxon>
        <taxon>Lecanoromycetidae</taxon>
        <taxon>Lecanorales</taxon>
        <taxon>Lecanorineae</taxon>
        <taxon>Stereocaulaceae</taxon>
        <taxon>Lepraria</taxon>
    </lineage>
</organism>
<evidence type="ECO:0000313" key="3">
    <source>
        <dbReference type="Proteomes" id="UP001276659"/>
    </source>
</evidence>
<feature type="region of interest" description="Disordered" evidence="1">
    <location>
        <begin position="1"/>
        <end position="47"/>
    </location>
</feature>
<accession>A0AAD9Z4T2</accession>
<proteinExistence type="predicted"/>
<evidence type="ECO:0000313" key="2">
    <source>
        <dbReference type="EMBL" id="KAK3170628.1"/>
    </source>
</evidence>
<protein>
    <submittedName>
        <fullName evidence="2">Uncharacterized protein</fullName>
    </submittedName>
</protein>
<evidence type="ECO:0000256" key="1">
    <source>
        <dbReference type="SAM" id="MobiDB-lite"/>
    </source>
</evidence>
<dbReference type="AlphaFoldDB" id="A0AAD9Z4T2"/>
<dbReference type="Proteomes" id="UP001276659">
    <property type="component" value="Unassembled WGS sequence"/>
</dbReference>
<name>A0AAD9Z4T2_9LECA</name>
<feature type="compositionally biased region" description="Polar residues" evidence="1">
    <location>
        <begin position="38"/>
        <end position="47"/>
    </location>
</feature>